<dbReference type="InterPro" id="IPR012001">
    <property type="entry name" value="Thiamin_PyroP_enz_TPP-bd_dom"/>
</dbReference>
<proteinExistence type="inferred from homology"/>
<dbReference type="GO" id="GO:0005948">
    <property type="term" value="C:acetolactate synthase complex"/>
    <property type="evidence" value="ECO:0007669"/>
    <property type="project" value="TreeGrafter"/>
</dbReference>
<dbReference type="InterPro" id="IPR011766">
    <property type="entry name" value="TPP_enzyme_TPP-bd"/>
</dbReference>
<dbReference type="CDD" id="cd07035">
    <property type="entry name" value="TPP_PYR_POX_like"/>
    <property type="match status" value="1"/>
</dbReference>
<dbReference type="Gene3D" id="3.40.50.1220">
    <property type="entry name" value="TPP-binding domain"/>
    <property type="match status" value="1"/>
</dbReference>
<comment type="caution">
    <text evidence="8">The sequence shown here is derived from an EMBL/GenBank/DDBJ whole genome shotgun (WGS) entry which is preliminary data.</text>
</comment>
<name>A0A2G6KDZ7_9BACT</name>
<dbReference type="PANTHER" id="PTHR18968">
    <property type="entry name" value="THIAMINE PYROPHOSPHATE ENZYMES"/>
    <property type="match status" value="1"/>
</dbReference>
<reference evidence="8 9" key="1">
    <citation type="submission" date="2017-10" db="EMBL/GenBank/DDBJ databases">
        <title>Novel microbial diversity and functional potential in the marine mammal oral microbiome.</title>
        <authorList>
            <person name="Dudek N.K."/>
            <person name="Sun C.L."/>
            <person name="Burstein D."/>
            <person name="Kantor R.S."/>
            <person name="Aliaga Goltsman D.S."/>
            <person name="Bik E.M."/>
            <person name="Thomas B.C."/>
            <person name="Banfield J.F."/>
            <person name="Relman D.A."/>
        </authorList>
    </citation>
    <scope>NUCLEOTIDE SEQUENCE [LARGE SCALE GENOMIC DNA]</scope>
    <source>
        <strain evidence="8">DOLJORAL78_47_16</strain>
    </source>
</reference>
<evidence type="ECO:0000259" key="7">
    <source>
        <dbReference type="Pfam" id="PF02776"/>
    </source>
</evidence>
<dbReference type="CDD" id="cd02002">
    <property type="entry name" value="TPP_BFDC"/>
    <property type="match status" value="1"/>
</dbReference>
<dbReference type="PROSITE" id="PS00187">
    <property type="entry name" value="TPP_ENZYMES"/>
    <property type="match status" value="1"/>
</dbReference>
<dbReference type="Proteomes" id="UP000230821">
    <property type="component" value="Unassembled WGS sequence"/>
</dbReference>
<sequence>MRGIEAFLEILAAADVRYIFGNPGKTELPLNDALAQDSRFQYILGIHGIPLTAMADGYAMASGELGVVCVHICCGLDNAMGMLYNAYCAGTPLLLLAGQQDRRLRFGESVLAGDMENVARPWTKWSVEINRVEDVPTATRRAIQVAMTPPTGPVSLSIPVDVQLEVAERFDLSPARVPDRHIRPPLKALHKAADMLLRAKNPAILAGSRVAEADAISELVALAEQIGAPVLAESTTSHGRLPMPPAHPLYSGILPLWGTEVKECLQDFDTIFVVGMNLLRLYIYSGSDYPMHEHTRVIHLDIDSWEIGKNYPVELGIIGDLKASLAELVQRLSSISFPDQQEAAQKRHEQYALQRASEHAKILAEMEQQRDLRPITPSTFMGVLANVLPPDSVIIEEAVTTHNNILEKLELLSDPNGHFSHRGWALGWGVGSAIGVKLAWPDRPVIALLGDGASLYGIQGLWTAAHYQLPIIFLIANNTQYKILKVSGNVMDLPQMRQGHYLGMDLVSPEVNVVSLAQSFGVEGCRVTEPDELNERISNALHRKKPLLLDVPIER</sequence>
<dbReference type="GO" id="GO:0009097">
    <property type="term" value="P:isoleucine biosynthetic process"/>
    <property type="evidence" value="ECO:0007669"/>
    <property type="project" value="TreeGrafter"/>
</dbReference>
<protein>
    <recommendedName>
        <fullName evidence="10">Thiamine pyrophosphate-binding protein</fullName>
    </recommendedName>
</protein>
<evidence type="ECO:0000256" key="3">
    <source>
        <dbReference type="ARBA" id="ARBA00023052"/>
    </source>
</evidence>
<comment type="cofactor">
    <cofactor evidence="1">
        <name>thiamine diphosphate</name>
        <dbReference type="ChEBI" id="CHEBI:58937"/>
    </cofactor>
</comment>
<dbReference type="InterPro" id="IPR029035">
    <property type="entry name" value="DHS-like_NAD/FAD-binding_dom"/>
</dbReference>
<feature type="domain" description="Thiamine pyrophosphate enzyme TPP-binding" evidence="6">
    <location>
        <begin position="424"/>
        <end position="551"/>
    </location>
</feature>
<feature type="domain" description="Thiamine pyrophosphate enzyme central" evidence="5">
    <location>
        <begin position="190"/>
        <end position="328"/>
    </location>
</feature>
<keyword evidence="3 4" id="KW-0786">Thiamine pyrophosphate</keyword>
<evidence type="ECO:0000259" key="6">
    <source>
        <dbReference type="Pfam" id="PF02775"/>
    </source>
</evidence>
<gene>
    <name evidence="8" type="ORF">CSA56_12710</name>
</gene>
<dbReference type="AlphaFoldDB" id="A0A2G6KDZ7"/>
<dbReference type="SUPFAM" id="SSF52518">
    <property type="entry name" value="Thiamin diphosphate-binding fold (THDP-binding)"/>
    <property type="match status" value="2"/>
</dbReference>
<dbReference type="InterPro" id="IPR000399">
    <property type="entry name" value="TPP-bd_CS"/>
</dbReference>
<dbReference type="Gene3D" id="3.40.50.970">
    <property type="match status" value="2"/>
</dbReference>
<dbReference type="Pfam" id="PF02775">
    <property type="entry name" value="TPP_enzyme_C"/>
    <property type="match status" value="1"/>
</dbReference>
<dbReference type="EMBL" id="PDSK01000102">
    <property type="protein sequence ID" value="PIE33182.1"/>
    <property type="molecule type" value="Genomic_DNA"/>
</dbReference>
<dbReference type="PANTHER" id="PTHR18968:SF13">
    <property type="entry name" value="ACETOLACTATE SYNTHASE CATALYTIC SUBUNIT, MITOCHONDRIAL"/>
    <property type="match status" value="1"/>
</dbReference>
<dbReference type="InterPro" id="IPR012000">
    <property type="entry name" value="Thiamin_PyroP_enz_cen_dom"/>
</dbReference>
<evidence type="ECO:0000259" key="5">
    <source>
        <dbReference type="Pfam" id="PF00205"/>
    </source>
</evidence>
<evidence type="ECO:0000313" key="9">
    <source>
        <dbReference type="Proteomes" id="UP000230821"/>
    </source>
</evidence>
<dbReference type="GO" id="GO:0030976">
    <property type="term" value="F:thiamine pyrophosphate binding"/>
    <property type="evidence" value="ECO:0007669"/>
    <property type="project" value="InterPro"/>
</dbReference>
<evidence type="ECO:0000256" key="1">
    <source>
        <dbReference type="ARBA" id="ARBA00001964"/>
    </source>
</evidence>
<dbReference type="GO" id="GO:0000287">
    <property type="term" value="F:magnesium ion binding"/>
    <property type="evidence" value="ECO:0007669"/>
    <property type="project" value="InterPro"/>
</dbReference>
<evidence type="ECO:0000256" key="2">
    <source>
        <dbReference type="ARBA" id="ARBA00007812"/>
    </source>
</evidence>
<dbReference type="GO" id="GO:0009099">
    <property type="term" value="P:L-valine biosynthetic process"/>
    <property type="evidence" value="ECO:0007669"/>
    <property type="project" value="TreeGrafter"/>
</dbReference>
<evidence type="ECO:0000313" key="8">
    <source>
        <dbReference type="EMBL" id="PIE33182.1"/>
    </source>
</evidence>
<dbReference type="GO" id="GO:0003984">
    <property type="term" value="F:acetolactate synthase activity"/>
    <property type="evidence" value="ECO:0007669"/>
    <property type="project" value="TreeGrafter"/>
</dbReference>
<dbReference type="SUPFAM" id="SSF52467">
    <property type="entry name" value="DHS-like NAD/FAD-binding domain"/>
    <property type="match status" value="1"/>
</dbReference>
<dbReference type="Pfam" id="PF00205">
    <property type="entry name" value="TPP_enzyme_M"/>
    <property type="match status" value="1"/>
</dbReference>
<evidence type="ECO:0000256" key="4">
    <source>
        <dbReference type="RuleBase" id="RU362132"/>
    </source>
</evidence>
<dbReference type="Pfam" id="PF02776">
    <property type="entry name" value="TPP_enzyme_N"/>
    <property type="match status" value="1"/>
</dbReference>
<organism evidence="8 9">
    <name type="scientific">candidate division KSB3 bacterium</name>
    <dbReference type="NCBI Taxonomy" id="2044937"/>
    <lineage>
        <taxon>Bacteria</taxon>
        <taxon>candidate division KSB3</taxon>
    </lineage>
</organism>
<accession>A0A2G6KDZ7</accession>
<dbReference type="InterPro" id="IPR045229">
    <property type="entry name" value="TPP_enz"/>
</dbReference>
<dbReference type="InterPro" id="IPR029061">
    <property type="entry name" value="THDP-binding"/>
</dbReference>
<dbReference type="GO" id="GO:0050660">
    <property type="term" value="F:flavin adenine dinucleotide binding"/>
    <property type="evidence" value="ECO:0007669"/>
    <property type="project" value="TreeGrafter"/>
</dbReference>
<feature type="domain" description="Thiamine pyrophosphate enzyme N-terminal TPP-binding" evidence="7">
    <location>
        <begin position="1"/>
        <end position="104"/>
    </location>
</feature>
<comment type="similarity">
    <text evidence="2 4">Belongs to the TPP enzyme family.</text>
</comment>
<evidence type="ECO:0008006" key="10">
    <source>
        <dbReference type="Google" id="ProtNLM"/>
    </source>
</evidence>